<dbReference type="CDD" id="cd12797">
    <property type="entry name" value="M23_peptidase"/>
    <property type="match status" value="1"/>
</dbReference>
<evidence type="ECO:0000256" key="2">
    <source>
        <dbReference type="SAM" id="MobiDB-lite"/>
    </source>
</evidence>
<keyword evidence="1" id="KW-0732">Signal</keyword>
<dbReference type="HOGENOM" id="CLU_917099_0_0_3"/>
<name>A8ZNE2_ACAM1</name>
<keyword evidence="4" id="KW-0614">Plasmid</keyword>
<dbReference type="GO" id="GO:0004222">
    <property type="term" value="F:metalloendopeptidase activity"/>
    <property type="evidence" value="ECO:0007669"/>
    <property type="project" value="TreeGrafter"/>
</dbReference>
<evidence type="ECO:0000256" key="1">
    <source>
        <dbReference type="ARBA" id="ARBA00022729"/>
    </source>
</evidence>
<gene>
    <name evidence="4" type="ordered locus">AM1_D0031</name>
</gene>
<dbReference type="InterPro" id="IPR016047">
    <property type="entry name" value="M23ase_b-sheet_dom"/>
</dbReference>
<proteinExistence type="predicted"/>
<sequence length="303" mass="32305">MIKPLILLSLLGQLNVAPSIGEGNIAPAIGEQPKPVETEPVVTELKPEPAAVQTDVPLETATAPPVPIDIPVPEPLAEESAVLAPPLEQPESTLEDHHQPYGEIPSTPLQPPYQSPLPTPAPQPQTSVPPKPRQQIQPSSGVAYRQPTAPVPTTIVETIGYPLTSTFAVTSAFGWREHPVQGNTSFHAGIDLGAPHGTPTLTMLSGRVIHADWEGGYGKSVVIEHPGTGLKTRYAHLSKIHVQPGQWVDQGWHIGDSGATGLVTGPHAHIEMIMNGQPVDPWPYLAQASRQAVLINRLHPWAG</sequence>
<organism evidence="4 5">
    <name type="scientific">Acaryochloris marina (strain MBIC 11017)</name>
    <dbReference type="NCBI Taxonomy" id="329726"/>
    <lineage>
        <taxon>Bacteria</taxon>
        <taxon>Bacillati</taxon>
        <taxon>Cyanobacteriota</taxon>
        <taxon>Cyanophyceae</taxon>
        <taxon>Acaryochloridales</taxon>
        <taxon>Acaryochloridaceae</taxon>
        <taxon>Acaryochloris</taxon>
    </lineage>
</organism>
<keyword evidence="5" id="KW-1185">Reference proteome</keyword>
<feature type="compositionally biased region" description="Pro residues" evidence="2">
    <location>
        <begin position="108"/>
        <end position="132"/>
    </location>
</feature>
<evidence type="ECO:0000313" key="4">
    <source>
        <dbReference type="EMBL" id="ABW32528.1"/>
    </source>
</evidence>
<reference evidence="4 5" key="1">
    <citation type="journal article" date="2008" name="Proc. Natl. Acad. Sci. U.S.A.">
        <title>Niche adaptation and genome expansion in the chlorophyll d-producing cyanobacterium Acaryochloris marina.</title>
        <authorList>
            <person name="Swingley W.D."/>
            <person name="Chen M."/>
            <person name="Cheung P.C."/>
            <person name="Conrad A.L."/>
            <person name="Dejesa L.C."/>
            <person name="Hao J."/>
            <person name="Honchak B.M."/>
            <person name="Karbach L.E."/>
            <person name="Kurdoglu A."/>
            <person name="Lahiri S."/>
            <person name="Mastrian S.D."/>
            <person name="Miyashita H."/>
            <person name="Page L."/>
            <person name="Ramakrishna P."/>
            <person name="Satoh S."/>
            <person name="Sattley W.M."/>
            <person name="Shimada Y."/>
            <person name="Taylor H.L."/>
            <person name="Tomo T."/>
            <person name="Tsuchiya T."/>
            <person name="Wang Z.T."/>
            <person name="Raymond J."/>
            <person name="Mimuro M."/>
            <person name="Blankenship R.E."/>
            <person name="Touchman J.W."/>
        </authorList>
    </citation>
    <scope>NUCLEOTIDE SEQUENCE [LARGE SCALE GENOMIC DNA]</scope>
    <source>
        <strain evidence="5">MBIC 11017</strain>
        <plasmid evidence="5">Plasmid pREB4</plasmid>
    </source>
</reference>
<dbReference type="EMBL" id="CP000841">
    <property type="protein sequence ID" value="ABW32528.1"/>
    <property type="molecule type" value="Genomic_DNA"/>
</dbReference>
<evidence type="ECO:0000313" key="5">
    <source>
        <dbReference type="Proteomes" id="UP000000268"/>
    </source>
</evidence>
<dbReference type="AlphaFoldDB" id="A8ZNE2"/>
<dbReference type="RefSeq" id="WP_012167837.1">
    <property type="nucleotide sequence ID" value="NC_009929.1"/>
</dbReference>
<geneLocation type="plasmid" evidence="4 5">
    <name>pREB4</name>
</geneLocation>
<dbReference type="InterPro" id="IPR011055">
    <property type="entry name" value="Dup_hybrid_motif"/>
</dbReference>
<evidence type="ECO:0000259" key="3">
    <source>
        <dbReference type="Pfam" id="PF01551"/>
    </source>
</evidence>
<protein>
    <submittedName>
        <fullName evidence="4">Peptidase M23 domain protein</fullName>
    </submittedName>
</protein>
<accession>A8ZNE2</accession>
<dbReference type="InterPro" id="IPR050570">
    <property type="entry name" value="Cell_wall_metabolism_enzyme"/>
</dbReference>
<feature type="region of interest" description="Disordered" evidence="2">
    <location>
        <begin position="88"/>
        <end position="148"/>
    </location>
</feature>
<dbReference type="Pfam" id="PF01551">
    <property type="entry name" value="Peptidase_M23"/>
    <property type="match status" value="1"/>
</dbReference>
<dbReference type="Proteomes" id="UP000000268">
    <property type="component" value="Plasmid pREB4"/>
</dbReference>
<dbReference type="PANTHER" id="PTHR21666">
    <property type="entry name" value="PEPTIDASE-RELATED"/>
    <property type="match status" value="1"/>
</dbReference>
<dbReference type="PANTHER" id="PTHR21666:SF289">
    <property type="entry name" value="L-ALA--D-GLU ENDOPEPTIDASE"/>
    <property type="match status" value="1"/>
</dbReference>
<dbReference type="KEGG" id="amr:AM1_D0031"/>
<dbReference type="SUPFAM" id="SSF51261">
    <property type="entry name" value="Duplicated hybrid motif"/>
    <property type="match status" value="1"/>
</dbReference>
<dbReference type="Gene3D" id="2.70.70.10">
    <property type="entry name" value="Glucose Permease (Domain IIA)"/>
    <property type="match status" value="1"/>
</dbReference>
<feature type="domain" description="M23ase beta-sheet core" evidence="3">
    <location>
        <begin position="186"/>
        <end position="281"/>
    </location>
</feature>